<feature type="chain" id="PRO_5041713469" evidence="1">
    <location>
        <begin position="25"/>
        <end position="172"/>
    </location>
</feature>
<evidence type="ECO:0000313" key="3">
    <source>
        <dbReference type="Proteomes" id="UP001302429"/>
    </source>
</evidence>
<dbReference type="RefSeq" id="WP_317081125.1">
    <property type="nucleotide sequence ID" value="NZ_CP136594.1"/>
</dbReference>
<evidence type="ECO:0000313" key="2">
    <source>
        <dbReference type="EMBL" id="WOE74788.1"/>
    </source>
</evidence>
<dbReference type="AlphaFoldDB" id="A0AA97F6D6"/>
<name>A0AA97F6D6_9SPHN</name>
<sequence length="172" mass="18820">MMRRFALLSGALALTAIPASTSMAQPTQLDITVNPISDDRVCGASYQLGGNKKLEFLINAENFNVSIMVQNLPAEIVEKGLDKENVPITVIVNNSYRTTADTGVYRAGFTYRAMAYWEDNDQGIQMLGQLADVKTLSVEFDGQKYGPANSKPSADFGYQLIVNCLRDKGVDI</sequence>
<keyword evidence="1" id="KW-0732">Signal</keyword>
<dbReference type="KEGG" id="acoa:RB602_13215"/>
<keyword evidence="3" id="KW-1185">Reference proteome</keyword>
<accession>A0AA97F6D6</accession>
<dbReference type="EMBL" id="CP136594">
    <property type="protein sequence ID" value="WOE74788.1"/>
    <property type="molecule type" value="Genomic_DNA"/>
</dbReference>
<feature type="signal peptide" evidence="1">
    <location>
        <begin position="1"/>
        <end position="24"/>
    </location>
</feature>
<organism evidence="2 3">
    <name type="scientific">Alterisphingorhabdus coralli</name>
    <dbReference type="NCBI Taxonomy" id="3071408"/>
    <lineage>
        <taxon>Bacteria</taxon>
        <taxon>Pseudomonadati</taxon>
        <taxon>Pseudomonadota</taxon>
        <taxon>Alphaproteobacteria</taxon>
        <taxon>Sphingomonadales</taxon>
        <taxon>Sphingomonadaceae</taxon>
        <taxon>Alterisphingorhabdus (ex Yan et al. 2024)</taxon>
    </lineage>
</organism>
<dbReference type="Proteomes" id="UP001302429">
    <property type="component" value="Chromosome"/>
</dbReference>
<proteinExistence type="predicted"/>
<protein>
    <submittedName>
        <fullName evidence="2">Uncharacterized protein</fullName>
    </submittedName>
</protein>
<evidence type="ECO:0000256" key="1">
    <source>
        <dbReference type="SAM" id="SignalP"/>
    </source>
</evidence>
<reference evidence="2 3" key="1">
    <citation type="submission" date="2023-10" db="EMBL/GenBank/DDBJ databases">
        <title>Complete genome sequence of a Sphingomonadaceae bacterium.</title>
        <authorList>
            <person name="Yan C."/>
        </authorList>
    </citation>
    <scope>NUCLEOTIDE SEQUENCE [LARGE SCALE GENOMIC DNA]</scope>
    <source>
        <strain evidence="2 3">SCSIO 66989</strain>
    </source>
</reference>
<gene>
    <name evidence="2" type="ORF">RB602_13215</name>
</gene>